<keyword evidence="1" id="KW-0472">Membrane</keyword>
<dbReference type="PANTHER" id="PTHR34814:SF1">
    <property type="entry name" value="NITROSOGUANIDINE RESISTANCE PROTEIN SNG1"/>
    <property type="match status" value="1"/>
</dbReference>
<keyword evidence="1" id="KW-1133">Transmembrane helix</keyword>
<name>A0AAD7B9D3_9AGAR</name>
<accession>A0AAD7B9D3</accession>
<evidence type="ECO:0000256" key="1">
    <source>
        <dbReference type="SAM" id="Phobius"/>
    </source>
</evidence>
<feature type="transmembrane region" description="Helical" evidence="1">
    <location>
        <begin position="256"/>
        <end position="275"/>
    </location>
</feature>
<reference evidence="3" key="1">
    <citation type="submission" date="2023-03" db="EMBL/GenBank/DDBJ databases">
        <title>Massive genome expansion in bonnet fungi (Mycena s.s.) driven by repeated elements and novel gene families across ecological guilds.</title>
        <authorList>
            <consortium name="Lawrence Berkeley National Laboratory"/>
            <person name="Harder C.B."/>
            <person name="Miyauchi S."/>
            <person name="Viragh M."/>
            <person name="Kuo A."/>
            <person name="Thoen E."/>
            <person name="Andreopoulos B."/>
            <person name="Lu D."/>
            <person name="Skrede I."/>
            <person name="Drula E."/>
            <person name="Henrissat B."/>
            <person name="Morin E."/>
            <person name="Kohler A."/>
            <person name="Barry K."/>
            <person name="LaButti K."/>
            <person name="Morin E."/>
            <person name="Salamov A."/>
            <person name="Lipzen A."/>
            <person name="Mereny Z."/>
            <person name="Hegedus B."/>
            <person name="Baldrian P."/>
            <person name="Stursova M."/>
            <person name="Weitz H."/>
            <person name="Taylor A."/>
            <person name="Grigoriev I.V."/>
            <person name="Nagy L.G."/>
            <person name="Martin F."/>
            <person name="Kauserud H."/>
        </authorList>
    </citation>
    <scope>NUCLEOTIDE SEQUENCE</scope>
    <source>
        <strain evidence="3">9284</strain>
    </source>
</reference>
<sequence length="425" mass="47050">MGFFDKTPSAAISRTIYFKVLIGAVLGFTLVIFCICSIYWGAMWTTPTHTLPGWIVDFDGGFVGRDVSQAMNAIAPEHGGVRWEVVPASQFPGGLAQFEHAITSEKTWYGLSINSGASANLTAAIQSTDGAYDGSTALTFLGSQARNENIYPIHLGIITSQLEIVCQSLALQVAKNVSSLANAGQLLSSAPQIVTRPVGYTIANLRPFDAPVASAVTFVGLIYLLILSFFIVIGATTARQISGLENKLRLSSLIKLRLTTAFIGYLWISLCYTLLSRAFQLPFDRQFGRAGFVVFWMLNYTGMLACGLAIDAIITLITIRFIPFFLITWIITNVSVCVWPIEVMPHIFKYGYAWPFYNIQRAVRCIVFRTKNEVGMNFGIVIAWIALSCITLPVFQWYMRRKAVREMEAKAAKEAEEKREGHLRA</sequence>
<protein>
    <recommendedName>
        <fullName evidence="2">DUF3533 domain-containing protein</fullName>
    </recommendedName>
</protein>
<dbReference type="InterPro" id="IPR022703">
    <property type="entry name" value="DUF3533"/>
</dbReference>
<dbReference type="Proteomes" id="UP001221142">
    <property type="component" value="Unassembled WGS sequence"/>
</dbReference>
<feature type="transmembrane region" description="Helical" evidence="1">
    <location>
        <begin position="295"/>
        <end position="314"/>
    </location>
</feature>
<dbReference type="Pfam" id="PF12051">
    <property type="entry name" value="DUF3533"/>
    <property type="match status" value="1"/>
</dbReference>
<proteinExistence type="predicted"/>
<keyword evidence="4" id="KW-1185">Reference proteome</keyword>
<gene>
    <name evidence="3" type="ORF">FB45DRAFT_758436</name>
</gene>
<dbReference type="PANTHER" id="PTHR34814">
    <property type="entry name" value="NITROSOGUANIDINE RESISTANCE PROTEIN SNG1"/>
    <property type="match status" value="1"/>
</dbReference>
<feature type="transmembrane region" description="Helical" evidence="1">
    <location>
        <begin position="20"/>
        <end position="42"/>
    </location>
</feature>
<comment type="caution">
    <text evidence="3">The sequence shown here is derived from an EMBL/GenBank/DDBJ whole genome shotgun (WGS) entry which is preliminary data.</text>
</comment>
<organism evidence="3 4">
    <name type="scientific">Roridomyces roridus</name>
    <dbReference type="NCBI Taxonomy" id="1738132"/>
    <lineage>
        <taxon>Eukaryota</taxon>
        <taxon>Fungi</taxon>
        <taxon>Dikarya</taxon>
        <taxon>Basidiomycota</taxon>
        <taxon>Agaricomycotina</taxon>
        <taxon>Agaricomycetes</taxon>
        <taxon>Agaricomycetidae</taxon>
        <taxon>Agaricales</taxon>
        <taxon>Marasmiineae</taxon>
        <taxon>Mycenaceae</taxon>
        <taxon>Roridomyces</taxon>
    </lineage>
</organism>
<evidence type="ECO:0000259" key="2">
    <source>
        <dbReference type="Pfam" id="PF12051"/>
    </source>
</evidence>
<feature type="transmembrane region" description="Helical" evidence="1">
    <location>
        <begin position="321"/>
        <end position="341"/>
    </location>
</feature>
<evidence type="ECO:0000313" key="4">
    <source>
        <dbReference type="Proteomes" id="UP001221142"/>
    </source>
</evidence>
<dbReference type="EMBL" id="JARKIF010000026">
    <property type="protein sequence ID" value="KAJ7614570.1"/>
    <property type="molecule type" value="Genomic_DNA"/>
</dbReference>
<dbReference type="InterPro" id="IPR053001">
    <property type="entry name" value="MNNG_permease-like"/>
</dbReference>
<feature type="transmembrane region" description="Helical" evidence="1">
    <location>
        <begin position="212"/>
        <end position="235"/>
    </location>
</feature>
<dbReference type="GO" id="GO:0016020">
    <property type="term" value="C:membrane"/>
    <property type="evidence" value="ECO:0007669"/>
    <property type="project" value="TreeGrafter"/>
</dbReference>
<evidence type="ECO:0000313" key="3">
    <source>
        <dbReference type="EMBL" id="KAJ7614570.1"/>
    </source>
</evidence>
<feature type="transmembrane region" description="Helical" evidence="1">
    <location>
        <begin position="378"/>
        <end position="398"/>
    </location>
</feature>
<dbReference type="AlphaFoldDB" id="A0AAD7B9D3"/>
<keyword evidence="1" id="KW-0812">Transmembrane</keyword>
<feature type="domain" description="DUF3533" evidence="2">
    <location>
        <begin position="28"/>
        <end position="389"/>
    </location>
</feature>